<accession>Q1PYX8</accession>
<proteinExistence type="inferred from homology"/>
<keyword evidence="2" id="KW-0378">Hydrolase</keyword>
<dbReference type="PANTHER" id="PTHR31793:SF27">
    <property type="entry name" value="NOVEL THIOESTERASE SUPERFAMILY DOMAIN AND SAPOSIN A-TYPE DOMAIN CONTAINING PROTEIN (0610012H03RIK)"/>
    <property type="match status" value="1"/>
</dbReference>
<dbReference type="NCBIfam" id="TIGR00051">
    <property type="entry name" value="YbgC/FadM family acyl-CoA thioesterase"/>
    <property type="match status" value="1"/>
</dbReference>
<dbReference type="Gene3D" id="3.10.129.10">
    <property type="entry name" value="Hotdog Thioesterase"/>
    <property type="match status" value="1"/>
</dbReference>
<evidence type="ECO:0000256" key="2">
    <source>
        <dbReference type="ARBA" id="ARBA00022801"/>
    </source>
</evidence>
<reference evidence="3" key="1">
    <citation type="journal article" date="2006" name="Nature">
        <title>Deciphering the evolution and metabolism of an anammox bacterium from a community genome.</title>
        <authorList>
            <person name="Strous M."/>
            <person name="Pelletier E."/>
            <person name="Mangenot S."/>
            <person name="Rattei T."/>
            <person name="Lehner A."/>
            <person name="Taylor M.W."/>
            <person name="Horn M."/>
            <person name="Daims H."/>
            <person name="Bartol-Mavel D."/>
            <person name="Wincker P."/>
            <person name="Barbe V."/>
            <person name="Fonknechten N."/>
            <person name="Vallenet D."/>
            <person name="Segurens B."/>
            <person name="Schenowitz-Truong C."/>
            <person name="Medigue C."/>
            <person name="Collingro A."/>
            <person name="Snel B."/>
            <person name="Dutilh B.E."/>
            <person name="OpDenCamp H.J.M."/>
            <person name="vanDerDrift C."/>
            <person name="Cirpus I."/>
            <person name="vanDePas-Schoonen K.T."/>
            <person name="Harhangi H.R."/>
            <person name="vanNiftrik L."/>
            <person name="Schmid M."/>
            <person name="Keltjens J."/>
            <person name="vanDeVossenberg J."/>
            <person name="Kartal B."/>
            <person name="Meier H."/>
            <person name="Frishman D."/>
            <person name="Huynen M.A."/>
            <person name="Mewes H."/>
            <person name="Weissenbach J."/>
            <person name="Jetten M.S.M."/>
            <person name="Wagner M."/>
            <person name="LePaslier D."/>
        </authorList>
    </citation>
    <scope>NUCLEOTIDE SEQUENCE</scope>
</reference>
<organism evidence="3">
    <name type="scientific">Kuenenia stuttgartiensis</name>
    <dbReference type="NCBI Taxonomy" id="174633"/>
    <lineage>
        <taxon>Bacteria</taxon>
        <taxon>Pseudomonadati</taxon>
        <taxon>Planctomycetota</taxon>
        <taxon>Candidatus Brocadiia</taxon>
        <taxon>Candidatus Brocadiales</taxon>
        <taxon>Candidatus Brocadiaceae</taxon>
        <taxon>Candidatus Kuenenia</taxon>
    </lineage>
</organism>
<evidence type="ECO:0000256" key="1">
    <source>
        <dbReference type="ARBA" id="ARBA00005953"/>
    </source>
</evidence>
<dbReference type="PIRSF" id="PIRSF003230">
    <property type="entry name" value="YbgC"/>
    <property type="match status" value="1"/>
</dbReference>
<dbReference type="InterPro" id="IPR006684">
    <property type="entry name" value="YbgC/YbaW"/>
</dbReference>
<dbReference type="Proteomes" id="UP000501926">
    <property type="component" value="Chromosome"/>
</dbReference>
<reference evidence="4 7" key="5">
    <citation type="submission" date="2020-02" db="EMBL/GenBank/DDBJ databases">
        <title>Newly sequenced genome of strain CSTR1 showed variability in Candidatus Kuenenia stuttgartiensis genomes.</title>
        <authorList>
            <person name="Ding C."/>
            <person name="Adrian L."/>
        </authorList>
    </citation>
    <scope>NUCLEOTIDE SEQUENCE [LARGE SCALE GENOMIC DNA]</scope>
    <source>
        <strain evidence="4 7">CSTR1</strain>
    </source>
</reference>
<name>Q1PYX8_KUEST</name>
<dbReference type="CDD" id="cd00586">
    <property type="entry name" value="4HBT"/>
    <property type="match status" value="1"/>
</dbReference>
<evidence type="ECO:0000313" key="3">
    <source>
        <dbReference type="EMBL" id="CAJ72282.1"/>
    </source>
</evidence>
<dbReference type="EMBL" id="LT934425">
    <property type="protein sequence ID" value="SOH03819.1"/>
    <property type="molecule type" value="Genomic_DNA"/>
</dbReference>
<dbReference type="PANTHER" id="PTHR31793">
    <property type="entry name" value="4-HYDROXYBENZOYL-COA THIOESTERASE FAMILY MEMBER"/>
    <property type="match status" value="1"/>
</dbReference>
<sequence length="137" mass="16326">MDDFRRKIHEIKTRVRYQETDQMGIVYYANFLVFFEMGRTEYLRQCGLPYSEMEKEHIYFPVAEVHCNFRSPAYYDDVLIVRTWVSELKHATVQFSYKVFREEGDTLVAEGYTKLACLNAKRKPAAIPEKLRKLLQP</sequence>
<evidence type="ECO:0000313" key="6">
    <source>
        <dbReference type="Proteomes" id="UP000221734"/>
    </source>
</evidence>
<dbReference type="AlphaFoldDB" id="Q1PYX8"/>
<keyword evidence="6" id="KW-1185">Reference proteome</keyword>
<dbReference type="InterPro" id="IPR029069">
    <property type="entry name" value="HotDog_dom_sf"/>
</dbReference>
<dbReference type="SUPFAM" id="SSF54637">
    <property type="entry name" value="Thioesterase/thiol ester dehydrase-isomerase"/>
    <property type="match status" value="1"/>
</dbReference>
<dbReference type="OrthoDB" id="9800856at2"/>
<evidence type="ECO:0000313" key="7">
    <source>
        <dbReference type="Proteomes" id="UP000501926"/>
    </source>
</evidence>
<dbReference type="RefSeq" id="WP_099324585.1">
    <property type="nucleotide sequence ID" value="NZ_CP049055.1"/>
</dbReference>
<gene>
    <name evidence="4" type="ORF">KsCSTR_09760</name>
    <name evidence="5" type="ORF">KSMBR1_1318</name>
    <name evidence="3" type="ORF">kustd1537</name>
</gene>
<dbReference type="KEGG" id="kst:KSMBR1_1318"/>
<reference evidence="6" key="3">
    <citation type="submission" date="2017-10" db="EMBL/GenBank/DDBJ databases">
        <authorList>
            <person name="Frank J."/>
        </authorList>
    </citation>
    <scope>NUCLEOTIDE SEQUENCE [LARGE SCALE GENOMIC DNA]</scope>
</reference>
<evidence type="ECO:0000313" key="5">
    <source>
        <dbReference type="EMBL" id="SOH03819.1"/>
    </source>
</evidence>
<reference evidence="5" key="4">
    <citation type="submission" date="2017-10" db="EMBL/GenBank/DDBJ databases">
        <authorList>
            <person name="Banno H."/>
            <person name="Chua N.-H."/>
        </authorList>
    </citation>
    <scope>NUCLEOTIDE SEQUENCE [LARGE SCALE GENOMIC DNA]</scope>
    <source>
        <strain evidence="5">Kuenenia_mbr1_ru-nijmegen</strain>
    </source>
</reference>
<dbReference type="Proteomes" id="UP000221734">
    <property type="component" value="Chromosome Kuenenia_stuttgartiensis_MBR1"/>
</dbReference>
<comment type="similarity">
    <text evidence="1">Belongs to the 4-hydroxybenzoyl-CoA thioesterase family.</text>
</comment>
<dbReference type="InterPro" id="IPR050563">
    <property type="entry name" value="4-hydroxybenzoyl-CoA_TE"/>
</dbReference>
<dbReference type="EMBL" id="CT573072">
    <property type="protein sequence ID" value="CAJ72282.1"/>
    <property type="molecule type" value="Genomic_DNA"/>
</dbReference>
<evidence type="ECO:0000313" key="4">
    <source>
        <dbReference type="EMBL" id="QII10355.1"/>
    </source>
</evidence>
<dbReference type="EMBL" id="CP049055">
    <property type="protein sequence ID" value="QII10355.1"/>
    <property type="molecule type" value="Genomic_DNA"/>
</dbReference>
<protein>
    <submittedName>
        <fullName evidence="4">4-hydroxybenzoyl-CoA thioesterase family active site</fullName>
    </submittedName>
</protein>
<dbReference type="Pfam" id="PF13279">
    <property type="entry name" value="4HBT_2"/>
    <property type="match status" value="1"/>
</dbReference>
<dbReference type="GO" id="GO:0047617">
    <property type="term" value="F:fatty acyl-CoA hydrolase activity"/>
    <property type="evidence" value="ECO:0007669"/>
    <property type="project" value="TreeGrafter"/>
</dbReference>
<reference evidence="3" key="2">
    <citation type="submission" date="2006-01" db="EMBL/GenBank/DDBJ databases">
        <authorList>
            <person name="Genoscope"/>
        </authorList>
    </citation>
    <scope>NUCLEOTIDE SEQUENCE</scope>
</reference>